<accession>Q4PN66</accession>
<reference evidence="3" key="2">
    <citation type="journal article" date="2006" name="Insect Biochem. Mol. Biol.">
        <title>An annotated catalog of salivary gland transcripts from Ixodes scapularis ticks.</title>
        <authorList>
            <person name="Ribeiro J.M."/>
            <person name="Alarcon-Chaidez F."/>
            <person name="Francischetti I.M."/>
            <person name="Mans B.J."/>
            <person name="Mather T.N."/>
            <person name="Valenzuela J.G."/>
            <person name="Wikel S.K."/>
        </authorList>
    </citation>
    <scope>NUCLEOTIDE SEQUENCE</scope>
    <source>
        <strain evidence="3">IS-6-12-J-cluster-108</strain>
        <tissue evidence="3">Salivary glands</tissue>
    </source>
</reference>
<feature type="chain" id="PRO_5004241464" evidence="2">
    <location>
        <begin position="20"/>
        <end position="70"/>
    </location>
</feature>
<sequence>MKATLVAICFVLAIAHAMGGSLSGSGAVEYETDTGPGTGMFGGHGGGPVEGEDSRLPGLSGQAGPPSAGR</sequence>
<proteinExistence type="evidence at transcript level"/>
<dbReference type="EMBL" id="DQ065907">
    <property type="protein sequence ID" value="AAY66544.1"/>
    <property type="molecule type" value="mRNA"/>
</dbReference>
<feature type="signal peptide" evidence="2">
    <location>
        <begin position="1"/>
        <end position="19"/>
    </location>
</feature>
<reference evidence="3" key="1">
    <citation type="submission" date="2005-05" db="EMBL/GenBank/DDBJ databases">
        <authorList>
            <person name="Tseng H.-P."/>
            <person name="Hseu T.-H."/>
            <person name="Buhler D.R."/>
            <person name="Wang W.-D."/>
            <person name="Tsai H.-L."/>
            <person name="Hu C.-H."/>
        </authorList>
    </citation>
    <scope>NUCLEOTIDE SEQUENCE</scope>
    <source>
        <strain evidence="3">IS-6-12-J-cluster-108</strain>
        <tissue evidence="3">Salivary glands</tissue>
    </source>
</reference>
<evidence type="ECO:0000313" key="3">
    <source>
        <dbReference type="EMBL" id="AAY66544.1"/>
    </source>
</evidence>
<keyword evidence="2" id="KW-0732">Signal</keyword>
<feature type="compositionally biased region" description="Gly residues" evidence="1">
    <location>
        <begin position="36"/>
        <end position="49"/>
    </location>
</feature>
<evidence type="ECO:0000256" key="2">
    <source>
        <dbReference type="SAM" id="SignalP"/>
    </source>
</evidence>
<evidence type="ECO:0000256" key="1">
    <source>
        <dbReference type="SAM" id="MobiDB-lite"/>
    </source>
</evidence>
<name>Q4PN66_IXOSC</name>
<organism evidence="3">
    <name type="scientific">Ixodes scapularis</name>
    <name type="common">Black-legged tick</name>
    <name type="synonym">Deer tick</name>
    <dbReference type="NCBI Taxonomy" id="6945"/>
    <lineage>
        <taxon>Eukaryota</taxon>
        <taxon>Metazoa</taxon>
        <taxon>Ecdysozoa</taxon>
        <taxon>Arthropoda</taxon>
        <taxon>Chelicerata</taxon>
        <taxon>Arachnida</taxon>
        <taxon>Acari</taxon>
        <taxon>Parasitiformes</taxon>
        <taxon>Ixodida</taxon>
        <taxon>Ixodoidea</taxon>
        <taxon>Ixodidae</taxon>
        <taxon>Ixodinae</taxon>
        <taxon>Ixodes</taxon>
    </lineage>
</organism>
<dbReference type="AlphaFoldDB" id="Q4PN66"/>
<protein>
    <submittedName>
        <fullName evidence="3">Putative secreted protein</fullName>
    </submittedName>
</protein>
<feature type="region of interest" description="Disordered" evidence="1">
    <location>
        <begin position="25"/>
        <end position="70"/>
    </location>
</feature>